<reference evidence="1 2" key="1">
    <citation type="journal article" date="2014" name="PLoS ONE">
        <title>Genome Information of Methylobacterium oryzae, a Plant-Probiotic Methylotroph in the Phyllosphere.</title>
        <authorList>
            <person name="Kwak M.J."/>
            <person name="Jeong H."/>
            <person name="Madhaiyan M."/>
            <person name="Lee Y."/>
            <person name="Sa T.M."/>
            <person name="Oh T.K."/>
            <person name="Kim J.F."/>
        </authorList>
    </citation>
    <scope>NUCLEOTIDE SEQUENCE [LARGE SCALE GENOMIC DNA]</scope>
    <source>
        <strain evidence="1 2">CBMB20</strain>
    </source>
</reference>
<evidence type="ECO:0000313" key="1">
    <source>
        <dbReference type="EMBL" id="AIQ91950.1"/>
    </source>
</evidence>
<name>A0A089NZK2_9HYPH</name>
<organism evidence="1 2">
    <name type="scientific">Methylobacterium oryzae CBMB20</name>
    <dbReference type="NCBI Taxonomy" id="693986"/>
    <lineage>
        <taxon>Bacteria</taxon>
        <taxon>Pseudomonadati</taxon>
        <taxon>Pseudomonadota</taxon>
        <taxon>Alphaproteobacteria</taxon>
        <taxon>Hyphomicrobiales</taxon>
        <taxon>Methylobacteriaceae</taxon>
        <taxon>Methylobacterium</taxon>
    </lineage>
</organism>
<dbReference type="HOGENOM" id="CLU_3330052_0_0_5"/>
<dbReference type="EMBL" id="CP003811">
    <property type="protein sequence ID" value="AIQ91950.1"/>
    <property type="molecule type" value="Genomic_DNA"/>
</dbReference>
<evidence type="ECO:0000313" key="2">
    <source>
        <dbReference type="Proteomes" id="UP000029492"/>
    </source>
</evidence>
<dbReference type="Proteomes" id="UP000029492">
    <property type="component" value="Chromosome"/>
</dbReference>
<sequence>MRRRKASQPDLGFVAPHKKFFCQVLEVFPVFLSSFARS</sequence>
<proteinExistence type="predicted"/>
<accession>A0A089NZK2</accession>
<keyword evidence="2" id="KW-1185">Reference proteome</keyword>
<dbReference type="KEGG" id="mor:MOC_4195"/>
<protein>
    <submittedName>
        <fullName evidence="1">Protein of unassigned function</fullName>
    </submittedName>
</protein>
<dbReference type="AlphaFoldDB" id="A0A089NZK2"/>
<gene>
    <name evidence="1" type="ORF">MOC_4195</name>
</gene>
<dbReference type="STRING" id="693986.MOC_4195"/>